<keyword evidence="5" id="KW-1185">Reference proteome</keyword>
<sequence>MFPHLKEVNNALLLIDQGRSGDIKQFPLKCCELNIILQRIRHQEHREITLQLLKSQLIDKNYEEALSFLSFVNEKQYLLRLLKTTDTEQK</sequence>
<reference evidence="1" key="1">
    <citation type="submission" date="2023-06" db="EMBL/GenBank/DDBJ databases">
        <authorList>
            <person name="Kurt Z."/>
        </authorList>
    </citation>
    <scope>NUCLEOTIDE SEQUENCE</scope>
</reference>
<dbReference type="Proteomes" id="UP001642409">
    <property type="component" value="Unassembled WGS sequence"/>
</dbReference>
<evidence type="ECO:0000313" key="3">
    <source>
        <dbReference type="EMBL" id="CAL5991232.1"/>
    </source>
</evidence>
<comment type="caution">
    <text evidence="1">The sequence shown here is derived from an EMBL/GenBank/DDBJ whole genome shotgun (WGS) entry which is preliminary data.</text>
</comment>
<evidence type="ECO:0000313" key="5">
    <source>
        <dbReference type="Proteomes" id="UP001642409"/>
    </source>
</evidence>
<dbReference type="AlphaFoldDB" id="A0AA86NDC5"/>
<gene>
    <name evidence="3" type="ORF">HINF_LOCUS11994</name>
    <name evidence="1" type="ORF">HINF_LOCUS4609</name>
    <name evidence="2" type="ORF">HINF_LOCUS52704</name>
    <name evidence="4" type="ORF">HINF_LOCUS60852</name>
</gene>
<dbReference type="EMBL" id="CAXDID020000027">
    <property type="protein sequence ID" value="CAL5991232.1"/>
    <property type="molecule type" value="Genomic_DNA"/>
</dbReference>
<name>A0AA86NDC5_9EUKA</name>
<dbReference type="EMBL" id="CATOUU010000116">
    <property type="protein sequence ID" value="CAI9916964.1"/>
    <property type="molecule type" value="Genomic_DNA"/>
</dbReference>
<dbReference type="EMBL" id="CATOUU010000985">
    <property type="protein sequence ID" value="CAI9965059.1"/>
    <property type="molecule type" value="Genomic_DNA"/>
</dbReference>
<evidence type="ECO:0000313" key="1">
    <source>
        <dbReference type="EMBL" id="CAI9916964.1"/>
    </source>
</evidence>
<accession>A0AA86NDC5</accession>
<evidence type="ECO:0000313" key="4">
    <source>
        <dbReference type="EMBL" id="CAL6082060.1"/>
    </source>
</evidence>
<evidence type="ECO:0000313" key="2">
    <source>
        <dbReference type="EMBL" id="CAI9965059.1"/>
    </source>
</evidence>
<organism evidence="1">
    <name type="scientific">Hexamita inflata</name>
    <dbReference type="NCBI Taxonomy" id="28002"/>
    <lineage>
        <taxon>Eukaryota</taxon>
        <taxon>Metamonada</taxon>
        <taxon>Diplomonadida</taxon>
        <taxon>Hexamitidae</taxon>
        <taxon>Hexamitinae</taxon>
        <taxon>Hexamita</taxon>
    </lineage>
</organism>
<proteinExistence type="predicted"/>
<dbReference type="EMBL" id="CAXDID020000359">
    <property type="protein sequence ID" value="CAL6082060.1"/>
    <property type="molecule type" value="Genomic_DNA"/>
</dbReference>
<reference evidence="3 5" key="2">
    <citation type="submission" date="2024-07" db="EMBL/GenBank/DDBJ databases">
        <authorList>
            <person name="Akdeniz Z."/>
        </authorList>
    </citation>
    <scope>NUCLEOTIDE SEQUENCE [LARGE SCALE GENOMIC DNA]</scope>
</reference>
<protein>
    <submittedName>
        <fullName evidence="1">Uncharacterized protein</fullName>
    </submittedName>
</protein>